<dbReference type="PANTHER" id="PTHR43982:SF1">
    <property type="entry name" value="UBIQUITIN CARBOXYL-TERMINAL HYDROLASE 14"/>
    <property type="match status" value="1"/>
</dbReference>
<evidence type="ECO:0000256" key="4">
    <source>
        <dbReference type="ARBA" id="ARBA00022786"/>
    </source>
</evidence>
<dbReference type="Gene3D" id="3.90.70.10">
    <property type="entry name" value="Cysteine proteinases"/>
    <property type="match status" value="1"/>
</dbReference>
<dbReference type="Proteomes" id="UP000887572">
    <property type="component" value="Unplaced"/>
</dbReference>
<dbReference type="EC" id="3.4.19.12" evidence="2"/>
<dbReference type="SUPFAM" id="SSF54001">
    <property type="entry name" value="Cysteine proteinases"/>
    <property type="match status" value="1"/>
</dbReference>
<dbReference type="GO" id="GO:0004843">
    <property type="term" value="F:cysteine-type deubiquitinase activity"/>
    <property type="evidence" value="ECO:0007669"/>
    <property type="project" value="UniProtKB-EC"/>
</dbReference>
<evidence type="ECO:0000256" key="2">
    <source>
        <dbReference type="ARBA" id="ARBA00012759"/>
    </source>
</evidence>
<reference evidence="10" key="1">
    <citation type="submission" date="2022-11" db="UniProtKB">
        <authorList>
            <consortium name="WormBaseParasite"/>
        </authorList>
    </citation>
    <scope>IDENTIFICATION</scope>
</reference>
<protein>
    <recommendedName>
        <fullName evidence="2">ubiquitinyl hydrolase 1</fullName>
        <ecNumber evidence="2">3.4.19.12</ecNumber>
    </recommendedName>
</protein>
<evidence type="ECO:0000259" key="8">
    <source>
        <dbReference type="Pfam" id="PF00443"/>
    </source>
</evidence>
<evidence type="ECO:0000256" key="7">
    <source>
        <dbReference type="SAM" id="MobiDB-lite"/>
    </source>
</evidence>
<keyword evidence="9" id="KW-1185">Reference proteome</keyword>
<dbReference type="GO" id="GO:0061136">
    <property type="term" value="P:regulation of proteasomal protein catabolic process"/>
    <property type="evidence" value="ECO:0007669"/>
    <property type="project" value="TreeGrafter"/>
</dbReference>
<keyword evidence="5" id="KW-0378">Hydrolase</keyword>
<dbReference type="Pfam" id="PF00443">
    <property type="entry name" value="UCH"/>
    <property type="match status" value="1"/>
</dbReference>
<dbReference type="AlphaFoldDB" id="A0A914H9G3"/>
<comment type="catalytic activity">
    <reaction evidence="1">
        <text>Thiol-dependent hydrolysis of ester, thioester, amide, peptide and isopeptide bonds formed by the C-terminal Gly of ubiquitin (a 76-residue protein attached to proteins as an intracellular targeting signal).</text>
        <dbReference type="EC" id="3.4.19.12"/>
    </reaction>
</comment>
<feature type="compositionally biased region" description="Basic residues" evidence="7">
    <location>
        <begin position="384"/>
        <end position="394"/>
    </location>
</feature>
<feature type="region of interest" description="Disordered" evidence="7">
    <location>
        <begin position="375"/>
        <end position="394"/>
    </location>
</feature>
<keyword evidence="4" id="KW-0833">Ubl conjugation pathway</keyword>
<evidence type="ECO:0000256" key="5">
    <source>
        <dbReference type="ARBA" id="ARBA00022801"/>
    </source>
</evidence>
<proteinExistence type="predicted"/>
<dbReference type="PANTHER" id="PTHR43982">
    <property type="entry name" value="UBIQUITIN CARBOXYL-TERMINAL HYDROLASE"/>
    <property type="match status" value="1"/>
</dbReference>
<evidence type="ECO:0000313" key="10">
    <source>
        <dbReference type="WBParaSite" id="Gr19_v10_g14499.t1"/>
    </source>
</evidence>
<dbReference type="InterPro" id="IPR044635">
    <property type="entry name" value="UBP14-like"/>
</dbReference>
<accession>A0A914H9G3</accession>
<dbReference type="GO" id="GO:0043161">
    <property type="term" value="P:proteasome-mediated ubiquitin-dependent protein catabolic process"/>
    <property type="evidence" value="ECO:0007669"/>
    <property type="project" value="InterPro"/>
</dbReference>
<name>A0A914H9G3_GLORO</name>
<dbReference type="GO" id="GO:0016579">
    <property type="term" value="P:protein deubiquitination"/>
    <property type="evidence" value="ECO:0007669"/>
    <property type="project" value="InterPro"/>
</dbReference>
<keyword evidence="3" id="KW-0645">Protease</keyword>
<dbReference type="Gene3D" id="3.30.710.10">
    <property type="entry name" value="Potassium Channel Kv1.1, Chain A"/>
    <property type="match status" value="1"/>
</dbReference>
<evidence type="ECO:0000313" key="9">
    <source>
        <dbReference type="Proteomes" id="UP000887572"/>
    </source>
</evidence>
<evidence type="ECO:0000256" key="3">
    <source>
        <dbReference type="ARBA" id="ARBA00022670"/>
    </source>
</evidence>
<dbReference type="InterPro" id="IPR001394">
    <property type="entry name" value="Peptidase_C19_UCH"/>
</dbReference>
<dbReference type="GO" id="GO:0070628">
    <property type="term" value="F:proteasome binding"/>
    <property type="evidence" value="ECO:0007669"/>
    <property type="project" value="TreeGrafter"/>
</dbReference>
<feature type="domain" description="Peptidase C19 ubiquitin carboxyl-terminal hydrolase" evidence="8">
    <location>
        <begin position="334"/>
        <end position="451"/>
    </location>
</feature>
<dbReference type="InterPro" id="IPR011333">
    <property type="entry name" value="SKP1/BTB/POZ_sf"/>
</dbReference>
<evidence type="ECO:0000256" key="6">
    <source>
        <dbReference type="ARBA" id="ARBA00022807"/>
    </source>
</evidence>
<sequence length="463" mass="54410">MVSVEHQSHSTQKMGRRKKIPLQYLDQQKFELKIPEFPKEGVKEIIRCGFMKWTFSFNNKQIDHEYIMKKLKSRQKVRKKYAKGKDKKRASKWRKARQGFLLSAECEPDSENMQHNPNLSFPRWKVNAMIVPNWKESQNDASSCLERKRRRIKEIDRGWLFTNKVIWHGIKHYPPLACRRQENVLSIKLRVLRIRSFGPTAFMPNAEETLSKICLNAGDEQIYVERALLEFHSPILLEHIKDGMGTSKRNAINLESRFKPSLVKLAIRVVGFHSEFYVLNIPELLDFATTYGFHTLLRLVERKLVTKRCEKLCTAKKLNLAYQHRLYGFIYALSKKINKPTEIKRHLRMKDLPTQFKELLKRRMAKIETRVSDIEAKSKERREQKRQRREKKRKCDGLNKGCLITHQGRSSSSGHYVAWVRIGDEDEKSDTAKWVVCDDSNISPVSEEEILKLCGGGDWHCNE</sequence>
<keyword evidence="6" id="KW-0788">Thiol protease</keyword>
<evidence type="ECO:0000256" key="1">
    <source>
        <dbReference type="ARBA" id="ARBA00000707"/>
    </source>
</evidence>
<dbReference type="WBParaSite" id="Gr19_v10_g14499.t1">
    <property type="protein sequence ID" value="Gr19_v10_g14499.t1"/>
    <property type="gene ID" value="Gr19_v10_g14499"/>
</dbReference>
<organism evidence="9 10">
    <name type="scientific">Globodera rostochiensis</name>
    <name type="common">Golden nematode worm</name>
    <name type="synonym">Heterodera rostochiensis</name>
    <dbReference type="NCBI Taxonomy" id="31243"/>
    <lineage>
        <taxon>Eukaryota</taxon>
        <taxon>Metazoa</taxon>
        <taxon>Ecdysozoa</taxon>
        <taxon>Nematoda</taxon>
        <taxon>Chromadorea</taxon>
        <taxon>Rhabditida</taxon>
        <taxon>Tylenchina</taxon>
        <taxon>Tylenchomorpha</taxon>
        <taxon>Tylenchoidea</taxon>
        <taxon>Heteroderidae</taxon>
        <taxon>Heteroderinae</taxon>
        <taxon>Globodera</taxon>
    </lineage>
</organism>
<dbReference type="InterPro" id="IPR038765">
    <property type="entry name" value="Papain-like_cys_pep_sf"/>
</dbReference>